<keyword evidence="1" id="KW-0472">Membrane</keyword>
<protein>
    <submittedName>
        <fullName evidence="2">Uncharacterized protein</fullName>
    </submittedName>
</protein>
<evidence type="ECO:0000313" key="2">
    <source>
        <dbReference type="EMBL" id="KAF5189121.1"/>
    </source>
</evidence>
<sequence>MENNSEYKPKFIQIQHKQKVSSLVKPSNPQDGGDDQEMLGINFSPCSYLRYFTSLIKQNGGCRTLTWFRSRFLNLCLTIFATPLRFHSISAPLNACVSNWFPIFRSQPCLKGHPCSYLDPFRKLGEKSKYPLFNNWISIGYERPYLMKSISKGLEFIKMLSTKTTSHRSKEFPKYADKSPISPLSLPSLSSSTNLPARPCHYCYFHSNRTTSTFKVRSSLALHFQCFIRLYAICFLFRFWAPAWAIFSFVSLRMYRLKAQVFSCSEVRLLSPPHILVKASNSNENTICFLILDWIWLTSMSETGVCSIPVALKTKGR</sequence>
<gene>
    <name evidence="2" type="ORF">FRX31_021291</name>
</gene>
<keyword evidence="1" id="KW-0812">Transmembrane</keyword>
<dbReference type="Proteomes" id="UP000554482">
    <property type="component" value="Unassembled WGS sequence"/>
</dbReference>
<evidence type="ECO:0000256" key="1">
    <source>
        <dbReference type="SAM" id="Phobius"/>
    </source>
</evidence>
<comment type="caution">
    <text evidence="2">The sequence shown here is derived from an EMBL/GenBank/DDBJ whole genome shotgun (WGS) entry which is preliminary data.</text>
</comment>
<keyword evidence="1" id="KW-1133">Transmembrane helix</keyword>
<dbReference type="AlphaFoldDB" id="A0A7J6VWA3"/>
<feature type="transmembrane region" description="Helical" evidence="1">
    <location>
        <begin position="228"/>
        <end position="250"/>
    </location>
</feature>
<name>A0A7J6VWA3_THATH</name>
<dbReference type="EMBL" id="JABWDY010025924">
    <property type="protein sequence ID" value="KAF5189121.1"/>
    <property type="molecule type" value="Genomic_DNA"/>
</dbReference>
<keyword evidence="3" id="KW-1185">Reference proteome</keyword>
<reference evidence="2 3" key="1">
    <citation type="submission" date="2020-06" db="EMBL/GenBank/DDBJ databases">
        <title>Transcriptomic and genomic resources for Thalictrum thalictroides and T. hernandezii: Facilitating candidate gene discovery in an emerging model plant lineage.</title>
        <authorList>
            <person name="Arias T."/>
            <person name="Riano-Pachon D.M."/>
            <person name="Di Stilio V.S."/>
        </authorList>
    </citation>
    <scope>NUCLEOTIDE SEQUENCE [LARGE SCALE GENOMIC DNA]</scope>
    <source>
        <strain evidence="3">cv. WT478/WT964</strain>
        <tissue evidence="2">Leaves</tissue>
    </source>
</reference>
<accession>A0A7J6VWA3</accession>
<organism evidence="2 3">
    <name type="scientific">Thalictrum thalictroides</name>
    <name type="common">Rue-anemone</name>
    <name type="synonym">Anemone thalictroides</name>
    <dbReference type="NCBI Taxonomy" id="46969"/>
    <lineage>
        <taxon>Eukaryota</taxon>
        <taxon>Viridiplantae</taxon>
        <taxon>Streptophyta</taxon>
        <taxon>Embryophyta</taxon>
        <taxon>Tracheophyta</taxon>
        <taxon>Spermatophyta</taxon>
        <taxon>Magnoliopsida</taxon>
        <taxon>Ranunculales</taxon>
        <taxon>Ranunculaceae</taxon>
        <taxon>Thalictroideae</taxon>
        <taxon>Thalictrum</taxon>
    </lineage>
</organism>
<proteinExistence type="predicted"/>
<evidence type="ECO:0000313" key="3">
    <source>
        <dbReference type="Proteomes" id="UP000554482"/>
    </source>
</evidence>